<dbReference type="AlphaFoldDB" id="A0A4R1NH98"/>
<evidence type="ECO:0000256" key="1">
    <source>
        <dbReference type="SAM" id="SignalP"/>
    </source>
</evidence>
<dbReference type="PROSITE" id="PS51257">
    <property type="entry name" value="PROKAR_LIPOPROTEIN"/>
    <property type="match status" value="1"/>
</dbReference>
<gene>
    <name evidence="2" type="ORF">EZJ58_3363</name>
</gene>
<protein>
    <recommendedName>
        <fullName evidence="4">Lipoprotein</fullName>
    </recommendedName>
</protein>
<keyword evidence="1" id="KW-0732">Signal</keyword>
<feature type="signal peptide" evidence="1">
    <location>
        <begin position="1"/>
        <end position="20"/>
    </location>
</feature>
<evidence type="ECO:0000313" key="2">
    <source>
        <dbReference type="EMBL" id="TCL05191.1"/>
    </source>
</evidence>
<keyword evidence="3" id="KW-1185">Reference proteome</keyword>
<accession>A0A4R1NH98</accession>
<proteinExistence type="predicted"/>
<organism evidence="2 3">
    <name type="scientific">Sodalis ligni</name>
    <dbReference type="NCBI Taxonomy" id="2697027"/>
    <lineage>
        <taxon>Bacteria</taxon>
        <taxon>Pseudomonadati</taxon>
        <taxon>Pseudomonadota</taxon>
        <taxon>Gammaproteobacteria</taxon>
        <taxon>Enterobacterales</taxon>
        <taxon>Bruguierivoracaceae</taxon>
        <taxon>Sodalis</taxon>
    </lineage>
</organism>
<dbReference type="OrthoDB" id="6636547at2"/>
<reference evidence="2 3" key="1">
    <citation type="submission" date="2019-02" db="EMBL/GenBank/DDBJ databases">
        <title>Investigation of anaerobic lignin degradation for improved lignocellulosic biofuels.</title>
        <authorList>
            <person name="Deangelis K."/>
        </authorList>
    </citation>
    <scope>NUCLEOTIDE SEQUENCE [LARGE SCALE GENOMIC DNA]</scope>
    <source>
        <strain evidence="2 3">159R</strain>
    </source>
</reference>
<dbReference type="EMBL" id="SJOI01000001">
    <property type="protein sequence ID" value="TCL05191.1"/>
    <property type="molecule type" value="Genomic_DNA"/>
</dbReference>
<evidence type="ECO:0008006" key="4">
    <source>
        <dbReference type="Google" id="ProtNLM"/>
    </source>
</evidence>
<name>A0A4R1NH98_9GAMM</name>
<evidence type="ECO:0000313" key="3">
    <source>
        <dbReference type="Proteomes" id="UP000294555"/>
    </source>
</evidence>
<dbReference type="RefSeq" id="WP_132923923.1">
    <property type="nucleotide sequence ID" value="NZ_SJOI01000001.1"/>
</dbReference>
<sequence>MRKFIILIYCVLLTSCAIKARVLPDGPFLKDAKVSQPYEDVIIVGWAISNSVNVKIYPADSGLSWAPSDYEGPVLPVTAKDYGRIRIFGTPKETGDIRVTIAGAVHGTMLQSGSEFKKTYTVKVGS</sequence>
<dbReference type="Proteomes" id="UP000294555">
    <property type="component" value="Unassembled WGS sequence"/>
</dbReference>
<feature type="chain" id="PRO_5020312784" description="Lipoprotein" evidence="1">
    <location>
        <begin position="21"/>
        <end position="126"/>
    </location>
</feature>
<comment type="caution">
    <text evidence="2">The sequence shown here is derived from an EMBL/GenBank/DDBJ whole genome shotgun (WGS) entry which is preliminary data.</text>
</comment>